<comment type="caution">
    <text evidence="2">The sequence shown here is derived from an EMBL/GenBank/DDBJ whole genome shotgun (WGS) entry which is preliminary data.</text>
</comment>
<dbReference type="Proteomes" id="UP001270362">
    <property type="component" value="Unassembled WGS sequence"/>
</dbReference>
<feature type="domain" description="Protein kinase" evidence="1">
    <location>
        <begin position="1"/>
        <end position="300"/>
    </location>
</feature>
<dbReference type="GO" id="GO:0004672">
    <property type="term" value="F:protein kinase activity"/>
    <property type="evidence" value="ECO:0007669"/>
    <property type="project" value="InterPro"/>
</dbReference>
<sequence length="300" mass="34778">MFEYVSPIPPELRFTRLQDRQTQVLLPDEPCFPELHAFQTIPGECRVMFYKAYCGGSLWNLIKRYAECEGSVPEPFIWHVMEQLTRAIIFLAAGLTREDLQKGNRRPGKGYKKIVHRDILASNTLLDFPLLKEGDPSTDDDLGDVFPRVVLTNWQNAGREGDAEQWIAPGGFVNSQLLASRSAPQPPDHREDVYCLGRILRMMVTYRDHYKYRKENTIDIDHDQPYLEDWLDKSWKSGVCPYTNELIDLLMHFETSNGIHGSMFDSETVRKKEIFDQGKDVNFLIGTVLPTATKRMRRYR</sequence>
<dbReference type="InterPro" id="IPR000719">
    <property type="entry name" value="Prot_kinase_dom"/>
</dbReference>
<evidence type="ECO:0000313" key="2">
    <source>
        <dbReference type="EMBL" id="KAK3690416.1"/>
    </source>
</evidence>
<feature type="non-terminal residue" evidence="2">
    <location>
        <position position="300"/>
    </location>
</feature>
<dbReference type="AlphaFoldDB" id="A0AAE0XDB9"/>
<evidence type="ECO:0000259" key="1">
    <source>
        <dbReference type="PROSITE" id="PS50011"/>
    </source>
</evidence>
<keyword evidence="3" id="KW-1185">Reference proteome</keyword>
<evidence type="ECO:0000313" key="3">
    <source>
        <dbReference type="Proteomes" id="UP001270362"/>
    </source>
</evidence>
<proteinExistence type="predicted"/>
<protein>
    <recommendedName>
        <fullName evidence="1">Protein kinase domain-containing protein</fullName>
    </recommendedName>
</protein>
<dbReference type="SUPFAM" id="SSF56112">
    <property type="entry name" value="Protein kinase-like (PK-like)"/>
    <property type="match status" value="1"/>
</dbReference>
<reference evidence="2" key="1">
    <citation type="journal article" date="2023" name="Mol. Phylogenet. Evol.">
        <title>Genome-scale phylogeny and comparative genomics of the fungal order Sordariales.</title>
        <authorList>
            <person name="Hensen N."/>
            <person name="Bonometti L."/>
            <person name="Westerberg I."/>
            <person name="Brannstrom I.O."/>
            <person name="Guillou S."/>
            <person name="Cros-Aarteil S."/>
            <person name="Calhoun S."/>
            <person name="Haridas S."/>
            <person name="Kuo A."/>
            <person name="Mondo S."/>
            <person name="Pangilinan J."/>
            <person name="Riley R."/>
            <person name="LaButti K."/>
            <person name="Andreopoulos B."/>
            <person name="Lipzen A."/>
            <person name="Chen C."/>
            <person name="Yan M."/>
            <person name="Daum C."/>
            <person name="Ng V."/>
            <person name="Clum A."/>
            <person name="Steindorff A."/>
            <person name="Ohm R.A."/>
            <person name="Martin F."/>
            <person name="Silar P."/>
            <person name="Natvig D.O."/>
            <person name="Lalanne C."/>
            <person name="Gautier V."/>
            <person name="Ament-Velasquez S.L."/>
            <person name="Kruys A."/>
            <person name="Hutchinson M.I."/>
            <person name="Powell A.J."/>
            <person name="Barry K."/>
            <person name="Miller A.N."/>
            <person name="Grigoriev I.V."/>
            <person name="Debuchy R."/>
            <person name="Gladieux P."/>
            <person name="Hiltunen Thoren M."/>
            <person name="Johannesson H."/>
        </authorList>
    </citation>
    <scope>NUCLEOTIDE SEQUENCE</scope>
    <source>
        <strain evidence="2">CBS 314.62</strain>
    </source>
</reference>
<reference evidence="2" key="2">
    <citation type="submission" date="2023-06" db="EMBL/GenBank/DDBJ databases">
        <authorList>
            <consortium name="Lawrence Berkeley National Laboratory"/>
            <person name="Haridas S."/>
            <person name="Hensen N."/>
            <person name="Bonometti L."/>
            <person name="Westerberg I."/>
            <person name="Brannstrom I.O."/>
            <person name="Guillou S."/>
            <person name="Cros-Aarteil S."/>
            <person name="Calhoun S."/>
            <person name="Kuo A."/>
            <person name="Mondo S."/>
            <person name="Pangilinan J."/>
            <person name="Riley R."/>
            <person name="Labutti K."/>
            <person name="Andreopoulos B."/>
            <person name="Lipzen A."/>
            <person name="Chen C."/>
            <person name="Yanf M."/>
            <person name="Daum C."/>
            <person name="Ng V."/>
            <person name="Clum A."/>
            <person name="Steindorff A."/>
            <person name="Ohm R."/>
            <person name="Martin F."/>
            <person name="Silar P."/>
            <person name="Natvig D."/>
            <person name="Lalanne C."/>
            <person name="Gautier V."/>
            <person name="Ament-Velasquez S.L."/>
            <person name="Kruys A."/>
            <person name="Hutchinson M.I."/>
            <person name="Powell A.J."/>
            <person name="Barry K."/>
            <person name="Miller A.N."/>
            <person name="Grigoriev I.V."/>
            <person name="Debuchy R."/>
            <person name="Gladieux P."/>
            <person name="Thoren M.H."/>
            <person name="Johannesson H."/>
        </authorList>
    </citation>
    <scope>NUCLEOTIDE SEQUENCE</scope>
    <source>
        <strain evidence="2">CBS 314.62</strain>
    </source>
</reference>
<dbReference type="Gene3D" id="1.10.510.10">
    <property type="entry name" value="Transferase(Phosphotransferase) domain 1"/>
    <property type="match status" value="1"/>
</dbReference>
<organism evidence="2 3">
    <name type="scientific">Podospora appendiculata</name>
    <dbReference type="NCBI Taxonomy" id="314037"/>
    <lineage>
        <taxon>Eukaryota</taxon>
        <taxon>Fungi</taxon>
        <taxon>Dikarya</taxon>
        <taxon>Ascomycota</taxon>
        <taxon>Pezizomycotina</taxon>
        <taxon>Sordariomycetes</taxon>
        <taxon>Sordariomycetidae</taxon>
        <taxon>Sordariales</taxon>
        <taxon>Podosporaceae</taxon>
        <taxon>Podospora</taxon>
    </lineage>
</organism>
<dbReference type="PROSITE" id="PS50011">
    <property type="entry name" value="PROTEIN_KINASE_DOM"/>
    <property type="match status" value="1"/>
</dbReference>
<gene>
    <name evidence="2" type="ORF">B0T22DRAFT_378655</name>
</gene>
<accession>A0AAE0XDB9</accession>
<dbReference type="EMBL" id="JAULSO010000002">
    <property type="protein sequence ID" value="KAK3690416.1"/>
    <property type="molecule type" value="Genomic_DNA"/>
</dbReference>
<name>A0AAE0XDB9_9PEZI</name>
<dbReference type="InterPro" id="IPR011009">
    <property type="entry name" value="Kinase-like_dom_sf"/>
</dbReference>
<dbReference type="GO" id="GO:0005524">
    <property type="term" value="F:ATP binding"/>
    <property type="evidence" value="ECO:0007669"/>
    <property type="project" value="InterPro"/>
</dbReference>